<feature type="binding site" evidence="7">
    <location>
        <position position="10"/>
    </location>
    <ligand>
        <name>ATP</name>
        <dbReference type="ChEBI" id="CHEBI:30616"/>
    </ligand>
</feature>
<keyword evidence="9" id="KW-1185">Reference proteome</keyword>
<keyword evidence="6 7" id="KW-0067">ATP-binding</keyword>
<evidence type="ECO:0000256" key="3">
    <source>
        <dbReference type="ARBA" id="ARBA00022679"/>
    </source>
</evidence>
<feature type="binding site" evidence="7">
    <location>
        <position position="12"/>
    </location>
    <ligand>
        <name>ATP</name>
        <dbReference type="ChEBI" id="CHEBI:30616"/>
    </ligand>
</feature>
<dbReference type="GO" id="GO:0004017">
    <property type="term" value="F:AMP kinase activity"/>
    <property type="evidence" value="ECO:0007669"/>
    <property type="project" value="UniProtKB-UniRule"/>
</dbReference>
<organism evidence="8 9">
    <name type="scientific">Methanolobus vulcani</name>
    <dbReference type="NCBI Taxonomy" id="38026"/>
    <lineage>
        <taxon>Archaea</taxon>
        <taxon>Methanobacteriati</taxon>
        <taxon>Methanobacteriota</taxon>
        <taxon>Stenosarchaea group</taxon>
        <taxon>Methanomicrobia</taxon>
        <taxon>Methanosarcinales</taxon>
        <taxon>Methanosarcinaceae</taxon>
        <taxon>Methanolobus</taxon>
    </lineage>
</organism>
<comment type="similarity">
    <text evidence="7">Belongs to the adenylate kinase family. AK6 subfamily.</text>
</comment>
<dbReference type="AlphaFoldDB" id="A0A7Z8KPI2"/>
<comment type="caution">
    <text evidence="8">The sequence shown here is derived from an EMBL/GenBank/DDBJ whole genome shotgun (WGS) entry which is preliminary data.</text>
</comment>
<sequence length="183" mass="20928">MLIGITGTPGTGKTSVTRLLEEEPYYQVIHLNELIKEEELYSEVDAERDCVVADMDIVYDRVLELQDKSYAVTIVDSHLSHHIADIVIVLRTDPAVLKGRLEKRNYSEEKVKENLEAEALDIILAESVEWCEKVFEIDTTKESAEKTLKSIIHIIRGVRNGNTVDLEEEFRPGSVDWCDYIFD</sequence>
<keyword evidence="5 7" id="KW-0418">Kinase</keyword>
<keyword evidence="4 7" id="KW-0547">Nucleotide-binding</keyword>
<keyword evidence="3 7" id="KW-0808">Transferase</keyword>
<dbReference type="Pfam" id="PF13238">
    <property type="entry name" value="AAA_18"/>
    <property type="match status" value="1"/>
</dbReference>
<evidence type="ECO:0000256" key="7">
    <source>
        <dbReference type="HAMAP-Rule" id="MF_00039"/>
    </source>
</evidence>
<gene>
    <name evidence="8" type="ORF">FKV42_04225</name>
</gene>
<dbReference type="GO" id="GO:0042274">
    <property type="term" value="P:ribosomal small subunit biogenesis"/>
    <property type="evidence" value="ECO:0007669"/>
    <property type="project" value="UniProtKB-UniRule"/>
</dbReference>
<feature type="region of interest" description="LID" evidence="7">
    <location>
        <begin position="103"/>
        <end position="113"/>
    </location>
</feature>
<dbReference type="OrthoDB" id="8730at2157"/>
<reference evidence="8 9" key="1">
    <citation type="submission" date="2019-06" db="EMBL/GenBank/DDBJ databases">
        <title>Draft genome sequence of Methanolobus vulcani B1d.</title>
        <authorList>
            <person name="Creighbaum A.J."/>
            <person name="Ticak T."/>
            <person name="Hariraju D."/>
            <person name="Arivett B.A."/>
            <person name="Ferguson D.J.Jr."/>
        </authorList>
    </citation>
    <scope>NUCLEOTIDE SEQUENCE [LARGE SCALE GENOMIC DNA]</scope>
    <source>
        <strain evidence="8 9">B1d</strain>
    </source>
</reference>
<comment type="function">
    <text evidence="7">Broad-specificity nucleoside monophosphate (NMP) kinase that catalyzes the reversible transfer of the terminal phosphate group between nucleoside triphosphates and monophosphates. Has also ATPase activity. Involved in the late maturation steps of the 30S ribosomal particles, specifically 16S rRNA maturation. While NMP activity is not required for ribosome maturation, ATPase activity is. Associates transiently with small ribosomal subunit protein uS11. ATP hydrolysis breaks the interaction with uS11. May temporarily remove uS11 from the ribosome to enable a conformational change of the ribosomal RNA that is needed for the final maturation step of the small ribosomal subunit.</text>
</comment>
<name>A0A7Z8KPI2_9EURY</name>
<feature type="binding site" evidence="7">
    <location>
        <position position="15"/>
    </location>
    <ligand>
        <name>ATP</name>
        <dbReference type="ChEBI" id="CHEBI:30616"/>
    </ligand>
</feature>
<dbReference type="SUPFAM" id="SSF52540">
    <property type="entry name" value="P-loop containing nucleoside triphosphate hydrolases"/>
    <property type="match status" value="1"/>
</dbReference>
<dbReference type="Gene3D" id="3.40.50.300">
    <property type="entry name" value="P-loop containing nucleotide triphosphate hydrolases"/>
    <property type="match status" value="1"/>
</dbReference>
<protein>
    <recommendedName>
        <fullName evidence="7">Putative adenylate kinase</fullName>
        <shortName evidence="7">AK</shortName>
        <ecNumber evidence="7">2.7.4.3</ecNumber>
    </recommendedName>
    <alternativeName>
        <fullName evidence="7">ATP-AMP transphosphorylase</fullName>
    </alternativeName>
</protein>
<dbReference type="GO" id="GO:0016887">
    <property type="term" value="F:ATP hydrolysis activity"/>
    <property type="evidence" value="ECO:0007669"/>
    <property type="project" value="InterPro"/>
</dbReference>
<comment type="catalytic activity">
    <reaction evidence="7">
        <text>ATP + H2O = ADP + phosphate + H(+)</text>
        <dbReference type="Rhea" id="RHEA:13065"/>
        <dbReference type="ChEBI" id="CHEBI:15377"/>
        <dbReference type="ChEBI" id="CHEBI:15378"/>
        <dbReference type="ChEBI" id="CHEBI:30616"/>
        <dbReference type="ChEBI" id="CHEBI:43474"/>
        <dbReference type="ChEBI" id="CHEBI:456216"/>
    </reaction>
</comment>
<dbReference type="Proteomes" id="UP000319335">
    <property type="component" value="Unassembled WGS sequence"/>
</dbReference>
<proteinExistence type="inferred from homology"/>
<evidence type="ECO:0000256" key="1">
    <source>
        <dbReference type="ARBA" id="ARBA00022517"/>
    </source>
</evidence>
<dbReference type="GO" id="GO:0005524">
    <property type="term" value="F:ATP binding"/>
    <property type="evidence" value="ECO:0007669"/>
    <property type="project" value="UniProtKB-UniRule"/>
</dbReference>
<dbReference type="EC" id="2.7.4.3" evidence="7"/>
<evidence type="ECO:0000256" key="6">
    <source>
        <dbReference type="ARBA" id="ARBA00022840"/>
    </source>
</evidence>
<dbReference type="InterPro" id="IPR020618">
    <property type="entry name" value="Adenyl_kinase_AK6"/>
</dbReference>
<feature type="binding site" evidence="7">
    <location>
        <position position="104"/>
    </location>
    <ligand>
        <name>ATP</name>
        <dbReference type="ChEBI" id="CHEBI:30616"/>
    </ligand>
</feature>
<dbReference type="EMBL" id="VIAQ01000011">
    <property type="protein sequence ID" value="TQD26671.1"/>
    <property type="molecule type" value="Genomic_DNA"/>
</dbReference>
<feature type="binding site" evidence="7">
    <location>
        <position position="13"/>
    </location>
    <ligand>
        <name>ATP</name>
        <dbReference type="ChEBI" id="CHEBI:30616"/>
    </ligand>
</feature>
<dbReference type="InterPro" id="IPR027417">
    <property type="entry name" value="P-loop_NTPase"/>
</dbReference>
<evidence type="ECO:0000313" key="8">
    <source>
        <dbReference type="EMBL" id="TQD26671.1"/>
    </source>
</evidence>
<dbReference type="HAMAP" id="MF_00039">
    <property type="entry name" value="Adenylate_kinase_AK6"/>
    <property type="match status" value="1"/>
</dbReference>
<dbReference type="PANTHER" id="PTHR12595">
    <property type="entry name" value="POS9-ACTIVATING FACTOR FAP7-RELATED"/>
    <property type="match status" value="1"/>
</dbReference>
<evidence type="ECO:0000256" key="5">
    <source>
        <dbReference type="ARBA" id="ARBA00022777"/>
    </source>
</evidence>
<keyword evidence="1 7" id="KW-0690">Ribosome biogenesis</keyword>
<keyword evidence="2 7" id="KW-0698">rRNA processing</keyword>
<comment type="caution">
    <text evidence="7">Lacks conserved residue(s) required for the propagation of feature annotation.</text>
</comment>
<comment type="catalytic activity">
    <reaction evidence="7">
        <text>AMP + ATP = 2 ADP</text>
        <dbReference type="Rhea" id="RHEA:12973"/>
        <dbReference type="ChEBI" id="CHEBI:30616"/>
        <dbReference type="ChEBI" id="CHEBI:456215"/>
        <dbReference type="ChEBI" id="CHEBI:456216"/>
        <dbReference type="EC" id="2.7.4.3"/>
    </reaction>
</comment>
<dbReference type="GO" id="GO:0006364">
    <property type="term" value="P:rRNA processing"/>
    <property type="evidence" value="ECO:0007669"/>
    <property type="project" value="UniProtKB-KW"/>
</dbReference>
<comment type="subunit">
    <text evidence="7">Interacts with uS11. Not a structural component of 40S pre-ribosomes, but transiently interacts with them by binding to uS11.</text>
</comment>
<dbReference type="PANTHER" id="PTHR12595:SF0">
    <property type="entry name" value="ADENYLATE KINASE ISOENZYME 6"/>
    <property type="match status" value="1"/>
</dbReference>
<accession>A0A7Z8KPI2</accession>
<feature type="binding site" evidence="7">
    <location>
        <position position="14"/>
    </location>
    <ligand>
        <name>ATP</name>
        <dbReference type="ChEBI" id="CHEBI:30616"/>
    </ligand>
</feature>
<evidence type="ECO:0000256" key="4">
    <source>
        <dbReference type="ARBA" id="ARBA00022741"/>
    </source>
</evidence>
<evidence type="ECO:0000313" key="9">
    <source>
        <dbReference type="Proteomes" id="UP000319335"/>
    </source>
</evidence>
<dbReference type="RefSeq" id="WP_154809014.1">
    <property type="nucleotide sequence ID" value="NZ_VIAQ01000011.1"/>
</dbReference>
<evidence type="ECO:0000256" key="2">
    <source>
        <dbReference type="ARBA" id="ARBA00022552"/>
    </source>
</evidence>